<name>A0AA38KZE4_TAXCH</name>
<reference evidence="2 3" key="1">
    <citation type="journal article" date="2021" name="Nat. Plants">
        <title>The Taxus genome provides insights into paclitaxel biosynthesis.</title>
        <authorList>
            <person name="Xiong X."/>
            <person name="Gou J."/>
            <person name="Liao Q."/>
            <person name="Li Y."/>
            <person name="Zhou Q."/>
            <person name="Bi G."/>
            <person name="Li C."/>
            <person name="Du R."/>
            <person name="Wang X."/>
            <person name="Sun T."/>
            <person name="Guo L."/>
            <person name="Liang H."/>
            <person name="Lu P."/>
            <person name="Wu Y."/>
            <person name="Zhang Z."/>
            <person name="Ro D.K."/>
            <person name="Shang Y."/>
            <person name="Huang S."/>
            <person name="Yan J."/>
        </authorList>
    </citation>
    <scope>NUCLEOTIDE SEQUENCE [LARGE SCALE GENOMIC DNA]</scope>
    <source>
        <strain evidence="2">Ta-2019</strain>
    </source>
</reference>
<sequence length="68" mass="7689">MPKSPTPPDNKEKPEDEHMKDGEEGEKEVDEIATEIAQETITQVPKKPRSKRTSGEYLPPFMGYAKDT</sequence>
<organism evidence="2 3">
    <name type="scientific">Taxus chinensis</name>
    <name type="common">Chinese yew</name>
    <name type="synonym">Taxus wallichiana var. chinensis</name>
    <dbReference type="NCBI Taxonomy" id="29808"/>
    <lineage>
        <taxon>Eukaryota</taxon>
        <taxon>Viridiplantae</taxon>
        <taxon>Streptophyta</taxon>
        <taxon>Embryophyta</taxon>
        <taxon>Tracheophyta</taxon>
        <taxon>Spermatophyta</taxon>
        <taxon>Pinopsida</taxon>
        <taxon>Pinidae</taxon>
        <taxon>Conifers II</taxon>
        <taxon>Cupressales</taxon>
        <taxon>Taxaceae</taxon>
        <taxon>Taxus</taxon>
    </lineage>
</organism>
<dbReference type="Proteomes" id="UP000824469">
    <property type="component" value="Unassembled WGS sequence"/>
</dbReference>
<comment type="caution">
    <text evidence="2">The sequence shown here is derived from an EMBL/GenBank/DDBJ whole genome shotgun (WGS) entry which is preliminary data.</text>
</comment>
<keyword evidence="3" id="KW-1185">Reference proteome</keyword>
<dbReference type="AlphaFoldDB" id="A0AA38KZE4"/>
<feature type="region of interest" description="Disordered" evidence="1">
    <location>
        <begin position="1"/>
        <end position="30"/>
    </location>
</feature>
<proteinExistence type="predicted"/>
<evidence type="ECO:0000313" key="3">
    <source>
        <dbReference type="Proteomes" id="UP000824469"/>
    </source>
</evidence>
<protein>
    <submittedName>
        <fullName evidence="2">Uncharacterized protein</fullName>
    </submittedName>
</protein>
<feature type="region of interest" description="Disordered" evidence="1">
    <location>
        <begin position="42"/>
        <end position="68"/>
    </location>
</feature>
<gene>
    <name evidence="2" type="ORF">KI387_025974</name>
</gene>
<dbReference type="EMBL" id="JAHRHJ020000006">
    <property type="protein sequence ID" value="KAH9310939.1"/>
    <property type="molecule type" value="Genomic_DNA"/>
</dbReference>
<accession>A0AA38KZE4</accession>
<evidence type="ECO:0000256" key="1">
    <source>
        <dbReference type="SAM" id="MobiDB-lite"/>
    </source>
</evidence>
<feature type="compositionally biased region" description="Basic and acidic residues" evidence="1">
    <location>
        <begin position="9"/>
        <end position="22"/>
    </location>
</feature>
<evidence type="ECO:0000313" key="2">
    <source>
        <dbReference type="EMBL" id="KAH9310939.1"/>
    </source>
</evidence>
<feature type="non-terminal residue" evidence="2">
    <location>
        <position position="68"/>
    </location>
</feature>